<name>A0ABW9VK10_9BURK</name>
<dbReference type="EC" id="2.1.1.37" evidence="1"/>
<dbReference type="Proteomes" id="UP000478090">
    <property type="component" value="Unassembled WGS sequence"/>
</dbReference>
<dbReference type="EMBL" id="WWCM01000006">
    <property type="protein sequence ID" value="MYM39800.1"/>
    <property type="molecule type" value="Genomic_DNA"/>
</dbReference>
<dbReference type="PROSITE" id="PS51679">
    <property type="entry name" value="SAM_MT_C5"/>
    <property type="match status" value="1"/>
</dbReference>
<dbReference type="InterPro" id="IPR029063">
    <property type="entry name" value="SAM-dependent_MTases_sf"/>
</dbReference>
<keyword evidence="3 7" id="KW-0808">Transferase</keyword>
<dbReference type="PANTHER" id="PTHR10629">
    <property type="entry name" value="CYTOSINE-SPECIFIC METHYLTRANSFERASE"/>
    <property type="match status" value="1"/>
</dbReference>
<dbReference type="PRINTS" id="PR00105">
    <property type="entry name" value="C5METTRFRASE"/>
</dbReference>
<evidence type="ECO:0000256" key="2">
    <source>
        <dbReference type="ARBA" id="ARBA00022603"/>
    </source>
</evidence>
<evidence type="ECO:0000256" key="5">
    <source>
        <dbReference type="ARBA" id="ARBA00022747"/>
    </source>
</evidence>
<evidence type="ECO:0000256" key="1">
    <source>
        <dbReference type="ARBA" id="ARBA00011975"/>
    </source>
</evidence>
<dbReference type="GO" id="GO:0003886">
    <property type="term" value="F:DNA (cytosine-5-)-methyltransferase activity"/>
    <property type="evidence" value="ECO:0007669"/>
    <property type="project" value="UniProtKB-EC"/>
</dbReference>
<evidence type="ECO:0000256" key="7">
    <source>
        <dbReference type="PROSITE-ProRule" id="PRU01016"/>
    </source>
</evidence>
<feature type="active site" evidence="7">
    <location>
        <position position="81"/>
    </location>
</feature>
<keyword evidence="5" id="KW-0680">Restriction system</keyword>
<dbReference type="RefSeq" id="WP_161039171.1">
    <property type="nucleotide sequence ID" value="NZ_WWCM01000006.1"/>
</dbReference>
<comment type="caution">
    <text evidence="9">The sequence shown here is derived from an EMBL/GenBank/DDBJ whole genome shotgun (WGS) entry which is preliminary data.</text>
</comment>
<gene>
    <name evidence="9" type="primary">dcm</name>
    <name evidence="9" type="ORF">GTP27_10710</name>
</gene>
<keyword evidence="10" id="KW-1185">Reference proteome</keyword>
<dbReference type="Gene3D" id="3.40.50.150">
    <property type="entry name" value="Vaccinia Virus protein VP39"/>
    <property type="match status" value="1"/>
</dbReference>
<dbReference type="NCBIfam" id="TIGR00675">
    <property type="entry name" value="dcm"/>
    <property type="match status" value="1"/>
</dbReference>
<evidence type="ECO:0000313" key="10">
    <source>
        <dbReference type="Proteomes" id="UP000478090"/>
    </source>
</evidence>
<evidence type="ECO:0000256" key="8">
    <source>
        <dbReference type="RuleBase" id="RU000416"/>
    </source>
</evidence>
<comment type="catalytic activity">
    <reaction evidence="6">
        <text>a 2'-deoxycytidine in DNA + S-adenosyl-L-methionine = a 5-methyl-2'-deoxycytidine in DNA + S-adenosyl-L-homocysteine + H(+)</text>
        <dbReference type="Rhea" id="RHEA:13681"/>
        <dbReference type="Rhea" id="RHEA-COMP:11369"/>
        <dbReference type="Rhea" id="RHEA-COMP:11370"/>
        <dbReference type="ChEBI" id="CHEBI:15378"/>
        <dbReference type="ChEBI" id="CHEBI:57856"/>
        <dbReference type="ChEBI" id="CHEBI:59789"/>
        <dbReference type="ChEBI" id="CHEBI:85452"/>
        <dbReference type="ChEBI" id="CHEBI:85454"/>
        <dbReference type="EC" id="2.1.1.37"/>
    </reaction>
</comment>
<comment type="similarity">
    <text evidence="7 8">Belongs to the class I-like SAM-binding methyltransferase superfamily. C5-methyltransferase family.</text>
</comment>
<evidence type="ECO:0000256" key="3">
    <source>
        <dbReference type="ARBA" id="ARBA00022679"/>
    </source>
</evidence>
<sequence length="348" mass="38797">MRIEAVDLFCGVGGLSYGLKEAGIKVKAGYDIDTDCEFPYEANIQAKFHKKNVELIDGSIISKHYSKAKGVVRLLAGCAPCQPFSTLTRGRDNSEDAKWSLLDHFSRLIEETQPELVSMENVPRVTNHAPFDKFIATLCRNNYYFDWKRVRCADYGIPQERRRFVLVASKLGEIKIPGPTTKKPITVKDAIGHLPKLKAGETSATDPLHKARSLTPINLKRIQASKPGGTWLDWPEDLRAPCHKADSGKSFKSVYARMKWNVPSPTITTQCYNFGTGRFGHPEQHRAITLREAAILQSFPDDYQFVSPDVPVTFSAVGRMIGNAVPPALGKLVGEIFKAHLIQLEKKS</sequence>
<keyword evidence="2 7" id="KW-0489">Methyltransferase</keyword>
<dbReference type="SUPFAM" id="SSF53335">
    <property type="entry name" value="S-adenosyl-L-methionine-dependent methyltransferases"/>
    <property type="match status" value="1"/>
</dbReference>
<dbReference type="Pfam" id="PF00145">
    <property type="entry name" value="DNA_methylase"/>
    <property type="match status" value="1"/>
</dbReference>
<dbReference type="Gene3D" id="3.90.120.10">
    <property type="entry name" value="DNA Methylase, subunit A, domain 2"/>
    <property type="match status" value="1"/>
</dbReference>
<evidence type="ECO:0000256" key="4">
    <source>
        <dbReference type="ARBA" id="ARBA00022691"/>
    </source>
</evidence>
<protein>
    <recommendedName>
        <fullName evidence="1">DNA (cytosine-5-)-methyltransferase</fullName>
        <ecNumber evidence="1">2.1.1.37</ecNumber>
    </recommendedName>
</protein>
<accession>A0ABW9VK10</accession>
<dbReference type="GO" id="GO:0032259">
    <property type="term" value="P:methylation"/>
    <property type="evidence" value="ECO:0007669"/>
    <property type="project" value="UniProtKB-KW"/>
</dbReference>
<dbReference type="InterPro" id="IPR050390">
    <property type="entry name" value="C5-Methyltransferase"/>
</dbReference>
<proteinExistence type="inferred from homology"/>
<evidence type="ECO:0000313" key="9">
    <source>
        <dbReference type="EMBL" id="MYM39800.1"/>
    </source>
</evidence>
<evidence type="ECO:0000256" key="6">
    <source>
        <dbReference type="ARBA" id="ARBA00047422"/>
    </source>
</evidence>
<organism evidence="9 10">
    <name type="scientific">Duganella qianjiadongensis</name>
    <dbReference type="NCBI Taxonomy" id="2692176"/>
    <lineage>
        <taxon>Bacteria</taxon>
        <taxon>Pseudomonadati</taxon>
        <taxon>Pseudomonadota</taxon>
        <taxon>Betaproteobacteria</taxon>
        <taxon>Burkholderiales</taxon>
        <taxon>Oxalobacteraceae</taxon>
        <taxon>Telluria group</taxon>
        <taxon>Duganella</taxon>
    </lineage>
</organism>
<dbReference type="PANTHER" id="PTHR10629:SF52">
    <property type="entry name" value="DNA (CYTOSINE-5)-METHYLTRANSFERASE 1"/>
    <property type="match status" value="1"/>
</dbReference>
<keyword evidence="4 7" id="KW-0949">S-adenosyl-L-methionine</keyword>
<dbReference type="InterPro" id="IPR001525">
    <property type="entry name" value="C5_MeTfrase"/>
</dbReference>
<reference evidence="9 10" key="1">
    <citation type="submission" date="2019-12" db="EMBL/GenBank/DDBJ databases">
        <title>Novel species isolated from a subtropical stream in China.</title>
        <authorList>
            <person name="Lu H."/>
        </authorList>
    </citation>
    <scope>NUCLEOTIDE SEQUENCE [LARGE SCALE GENOMIC DNA]</scope>
    <source>
        <strain evidence="9 10">CY13W</strain>
    </source>
</reference>